<gene>
    <name evidence="3" type="ORF">A5CPEGH6_08330</name>
</gene>
<dbReference type="Gene3D" id="1.10.3210.10">
    <property type="entry name" value="Hypothetical protein af1432"/>
    <property type="match status" value="1"/>
</dbReference>
<organism evidence="3 4">
    <name type="scientific">Alistipes dispar</name>
    <dbReference type="NCBI Taxonomy" id="2585119"/>
    <lineage>
        <taxon>Bacteria</taxon>
        <taxon>Pseudomonadati</taxon>
        <taxon>Bacteroidota</taxon>
        <taxon>Bacteroidia</taxon>
        <taxon>Bacteroidales</taxon>
        <taxon>Rikenellaceae</taxon>
        <taxon>Alistipes</taxon>
    </lineage>
</organism>
<dbReference type="RefSeq" id="WP_141428034.1">
    <property type="nucleotide sequence ID" value="NZ_AP019736.1"/>
</dbReference>
<keyword evidence="4" id="KW-1185">Reference proteome</keyword>
<evidence type="ECO:0000256" key="1">
    <source>
        <dbReference type="SAM" id="MobiDB-lite"/>
    </source>
</evidence>
<dbReference type="SUPFAM" id="SSF109604">
    <property type="entry name" value="HD-domain/PDEase-like"/>
    <property type="match status" value="1"/>
</dbReference>
<sequence>MKEIDPSLEAYVEAEIIPRYAHFDRAHSTDHVRSVIDRSLALARRYDVEPDMVYVIAAYHDTGLAFGRERHHIDAGRILAEDAELRRRFDSERIATMREAVEDHRASSGHAPRSIYGRIVAEADRCIDTQTILRRTVQYGLAHCPALTREEHFTRCREHLQRKYAEGGYLRLWLPESDNARRLAELREAIRDGERLRRLFDAIFDAETSGPAGGTPDRTEAGEAAEAR</sequence>
<feature type="region of interest" description="Disordered" evidence="1">
    <location>
        <begin position="207"/>
        <end position="228"/>
    </location>
</feature>
<name>A0A4Y1WZJ4_9BACT</name>
<dbReference type="GeneID" id="98672812"/>
<feature type="domain" description="HD" evidence="2">
    <location>
        <begin position="30"/>
        <end position="126"/>
    </location>
</feature>
<dbReference type="GO" id="GO:0016787">
    <property type="term" value="F:hydrolase activity"/>
    <property type="evidence" value="ECO:0007669"/>
    <property type="project" value="UniProtKB-KW"/>
</dbReference>
<evidence type="ECO:0000259" key="2">
    <source>
        <dbReference type="Pfam" id="PF01966"/>
    </source>
</evidence>
<dbReference type="Proteomes" id="UP000319374">
    <property type="component" value="Chromosome"/>
</dbReference>
<evidence type="ECO:0000313" key="3">
    <source>
        <dbReference type="EMBL" id="BBL06195.1"/>
    </source>
</evidence>
<feature type="compositionally biased region" description="Basic and acidic residues" evidence="1">
    <location>
        <begin position="217"/>
        <end position="228"/>
    </location>
</feature>
<dbReference type="InterPro" id="IPR006674">
    <property type="entry name" value="HD_domain"/>
</dbReference>
<dbReference type="OrthoDB" id="384706at2"/>
<dbReference type="KEGG" id="ada:A5CPEGH6_08330"/>
<dbReference type="EMBL" id="AP019736">
    <property type="protein sequence ID" value="BBL06195.1"/>
    <property type="molecule type" value="Genomic_DNA"/>
</dbReference>
<dbReference type="Pfam" id="PF01966">
    <property type="entry name" value="HD"/>
    <property type="match status" value="1"/>
</dbReference>
<dbReference type="AlphaFoldDB" id="A0A4Y1WZJ4"/>
<keyword evidence="3" id="KW-0378">Hydrolase</keyword>
<reference evidence="4" key="1">
    <citation type="submission" date="2019-06" db="EMBL/GenBank/DDBJ databases">
        <title>Alistipes onderdonkii subsp. vulgaris subsp. nov., Alistipes dispar sp. nov. and Alistipes communis sp. nov., isolated from human faeces, and creation of Alistipes onderdonkii subsp. onderdonkii subsp. nov.</title>
        <authorList>
            <person name="Sakamoto M."/>
            <person name="Ikeyama N."/>
            <person name="Ogata Y."/>
            <person name="Suda W."/>
            <person name="Iino T."/>
            <person name="Hattori M."/>
            <person name="Ohkuma M."/>
        </authorList>
    </citation>
    <scope>NUCLEOTIDE SEQUENCE [LARGE SCALE GENOMIC DNA]</scope>
    <source>
        <strain evidence="4">5CPEGH6</strain>
    </source>
</reference>
<accession>A0A4Y1WZJ4</accession>
<proteinExistence type="predicted"/>
<evidence type="ECO:0000313" key="4">
    <source>
        <dbReference type="Proteomes" id="UP000319374"/>
    </source>
</evidence>
<protein>
    <submittedName>
        <fullName evidence="3">Phosphohydrolase</fullName>
    </submittedName>
</protein>